<dbReference type="InParanoid" id="A0A1J7J1L3"/>
<evidence type="ECO:0000313" key="3">
    <source>
        <dbReference type="Proteomes" id="UP000182658"/>
    </source>
</evidence>
<evidence type="ECO:0000259" key="1">
    <source>
        <dbReference type="PROSITE" id="PS50280"/>
    </source>
</evidence>
<dbReference type="STRING" id="1408157.A0A1J7J1L3"/>
<protein>
    <submittedName>
        <fullName evidence="2">SET domain-containing protein</fullName>
    </submittedName>
</protein>
<dbReference type="InterPro" id="IPR046341">
    <property type="entry name" value="SET_dom_sf"/>
</dbReference>
<reference evidence="2 3" key="1">
    <citation type="submission" date="2016-10" db="EMBL/GenBank/DDBJ databases">
        <title>Draft genome sequence of Coniochaeta ligniaria NRRL30616, a lignocellulolytic fungus for bioabatement of inhibitors in plant biomass hydrolysates.</title>
        <authorList>
            <consortium name="DOE Joint Genome Institute"/>
            <person name="Jimenez D.J."/>
            <person name="Hector R.E."/>
            <person name="Riley R."/>
            <person name="Sun H."/>
            <person name="Grigoriev I.V."/>
            <person name="Van Elsas J.D."/>
            <person name="Nichols N.N."/>
        </authorList>
    </citation>
    <scope>NUCLEOTIDE SEQUENCE [LARGE SCALE GENOMIC DNA]</scope>
    <source>
        <strain evidence="2 3">NRRL 30616</strain>
    </source>
</reference>
<feature type="domain" description="SET" evidence="1">
    <location>
        <begin position="338"/>
        <end position="532"/>
    </location>
</feature>
<dbReference type="Gene3D" id="2.170.270.10">
    <property type="entry name" value="SET domain"/>
    <property type="match status" value="1"/>
</dbReference>
<sequence length="737" mass="82597">MDIEDVSFVDQISALVQEACVNAERASSRKGEIPDDHPVRQPDHPITSLIPAAYPPCTVSAADLKPIFISQMELETHHRGTRIVVRVRTQPIDAYAIRAIVEDDKGTVVMLQVYNQPEDETVPCWETLRQGCFYLLKEPFFNSTIDEGTYSIQVDHVSDIVSLSEDDELIPTKWRKPKTTIGTSQSIRMEGNEAVRERYWAEAERLYTTAIEVADTTEDERLAYLNRSLANLRLGRPAKALTDAIKSRSCHNGPSSEKALFREATALYQLAKFEECLEKLEVLTTAYPSSASGQEANAMVSRVKTRLHEQQTGEYNFDQMYRQAKATPPLIDCATYSAPVEVRESPGRGRGLFTTRKVAASELLLCEKAFGYSSVADDQKYVTGPTLLIDLDSKKALIGGQASLLRQLVQKLYHDPEAAQSFTKLHAGEYGPVTVTEVDGRQVVDTFHIGKIMTLNVFGAPRTSRAYSTAKSTSDENIENGSGHEHCGVWYIASHMNHSCLPNCMRSFIGDMQILRATRDLDEGTELLFWYRNPLPFQSYEEHQKRFETWGFECDCLMCLDRKTTSDASISKRKSLEEERDSLERLPYEVNIPKAVDILHQLEQTFSPAATKPGAVRLETVELYYAVGVTSLLLGNPLDAVEMTLRGFEALGYVITACPRRGTAAEQRRVFRVDRWGVVVDFAVQAFLHLTAAYSRIAPELATAVIAHAKMAYKMAVGEDETFFDEYPELSEVMALV</sequence>
<dbReference type="SMART" id="SM00317">
    <property type="entry name" value="SET"/>
    <property type="match status" value="1"/>
</dbReference>
<dbReference type="Pfam" id="PF00856">
    <property type="entry name" value="SET"/>
    <property type="match status" value="1"/>
</dbReference>
<dbReference type="SUPFAM" id="SSF48452">
    <property type="entry name" value="TPR-like"/>
    <property type="match status" value="1"/>
</dbReference>
<keyword evidence="3" id="KW-1185">Reference proteome</keyword>
<dbReference type="EMBL" id="KV875099">
    <property type="protein sequence ID" value="OIW27209.1"/>
    <property type="molecule type" value="Genomic_DNA"/>
</dbReference>
<organism evidence="2 3">
    <name type="scientific">Coniochaeta ligniaria NRRL 30616</name>
    <dbReference type="NCBI Taxonomy" id="1408157"/>
    <lineage>
        <taxon>Eukaryota</taxon>
        <taxon>Fungi</taxon>
        <taxon>Dikarya</taxon>
        <taxon>Ascomycota</taxon>
        <taxon>Pezizomycotina</taxon>
        <taxon>Sordariomycetes</taxon>
        <taxon>Sordariomycetidae</taxon>
        <taxon>Coniochaetales</taxon>
        <taxon>Coniochaetaceae</taxon>
        <taxon>Coniochaeta</taxon>
    </lineage>
</organism>
<evidence type="ECO:0000313" key="2">
    <source>
        <dbReference type="EMBL" id="OIW27209.1"/>
    </source>
</evidence>
<dbReference type="PANTHER" id="PTHR47643">
    <property type="entry name" value="TPR DOMAIN PROTEIN (AFU_ORTHOLOGUE AFUA_5G12710)"/>
    <property type="match status" value="1"/>
</dbReference>
<proteinExistence type="predicted"/>
<dbReference type="InterPro" id="IPR053209">
    <property type="entry name" value="Gramillin-biosynth_MTr"/>
</dbReference>
<dbReference type="OrthoDB" id="438641at2759"/>
<accession>A0A1J7J1L3</accession>
<dbReference type="PROSITE" id="PS50280">
    <property type="entry name" value="SET"/>
    <property type="match status" value="1"/>
</dbReference>
<dbReference type="Proteomes" id="UP000182658">
    <property type="component" value="Unassembled WGS sequence"/>
</dbReference>
<dbReference type="CDD" id="cd20071">
    <property type="entry name" value="SET_SMYD"/>
    <property type="match status" value="1"/>
</dbReference>
<gene>
    <name evidence="2" type="ORF">CONLIGDRAFT_704903</name>
</gene>
<dbReference type="PANTHER" id="PTHR47643:SF2">
    <property type="entry name" value="TPR DOMAIN PROTEIN (AFU_ORTHOLOGUE AFUA_5G12710)"/>
    <property type="match status" value="1"/>
</dbReference>
<dbReference type="SUPFAM" id="SSF82199">
    <property type="entry name" value="SET domain"/>
    <property type="match status" value="1"/>
</dbReference>
<dbReference type="AlphaFoldDB" id="A0A1J7J1L3"/>
<dbReference type="InterPro" id="IPR001214">
    <property type="entry name" value="SET_dom"/>
</dbReference>
<dbReference type="Gene3D" id="1.25.40.10">
    <property type="entry name" value="Tetratricopeptide repeat domain"/>
    <property type="match status" value="1"/>
</dbReference>
<name>A0A1J7J1L3_9PEZI</name>
<dbReference type="InterPro" id="IPR011990">
    <property type="entry name" value="TPR-like_helical_dom_sf"/>
</dbReference>